<gene>
    <name evidence="3" type="ORF">CCS01_14825</name>
</gene>
<dbReference type="InterPro" id="IPR012347">
    <property type="entry name" value="Ferritin-like"/>
</dbReference>
<evidence type="ECO:0000256" key="1">
    <source>
        <dbReference type="SAM" id="SignalP"/>
    </source>
</evidence>
<reference evidence="3 4" key="1">
    <citation type="journal article" date="2018" name="Arch. Microbiol.">
        <title>New insights into the metabolic potential of the phototrophic purple bacterium Rhodopila globiformis DSM 161(T) from its draft genome sequence and evidence for a vanadium-dependent nitrogenase.</title>
        <authorList>
            <person name="Imhoff J.F."/>
            <person name="Rahn T."/>
            <person name="Kunzel S."/>
            <person name="Neulinger S.C."/>
        </authorList>
    </citation>
    <scope>NUCLEOTIDE SEQUENCE [LARGE SCALE GENOMIC DNA]</scope>
    <source>
        <strain evidence="3 4">DSM 161</strain>
    </source>
</reference>
<evidence type="ECO:0000313" key="3">
    <source>
        <dbReference type="EMBL" id="PPQ33188.1"/>
    </source>
</evidence>
<dbReference type="OrthoDB" id="9101320at2"/>
<dbReference type="InterPro" id="IPR025419">
    <property type="entry name" value="DUF4142"/>
</dbReference>
<dbReference type="RefSeq" id="WP_104519614.1">
    <property type="nucleotide sequence ID" value="NZ_NHRY01000152.1"/>
</dbReference>
<comment type="caution">
    <text evidence="3">The sequence shown here is derived from an EMBL/GenBank/DDBJ whole genome shotgun (WGS) entry which is preliminary data.</text>
</comment>
<feature type="signal peptide" evidence="1">
    <location>
        <begin position="1"/>
        <end position="22"/>
    </location>
</feature>
<dbReference type="Proteomes" id="UP000239724">
    <property type="component" value="Unassembled WGS sequence"/>
</dbReference>
<dbReference type="AlphaFoldDB" id="A0A2S6NEY9"/>
<organism evidence="3 4">
    <name type="scientific">Rhodopila globiformis</name>
    <name type="common">Rhodopseudomonas globiformis</name>
    <dbReference type="NCBI Taxonomy" id="1071"/>
    <lineage>
        <taxon>Bacteria</taxon>
        <taxon>Pseudomonadati</taxon>
        <taxon>Pseudomonadota</taxon>
        <taxon>Alphaproteobacteria</taxon>
        <taxon>Acetobacterales</taxon>
        <taxon>Acetobacteraceae</taxon>
        <taxon>Rhodopila</taxon>
    </lineage>
</organism>
<feature type="chain" id="PRO_5015735606" description="DUF4142 domain-containing protein" evidence="1">
    <location>
        <begin position="23"/>
        <end position="196"/>
    </location>
</feature>
<proteinExistence type="predicted"/>
<sequence>MNAKYTLAALVISAALPGAALAQSNTNTNESQSSQHFLQQVARDNMHEMHEAMLAEWKAQDPAVKGYARLIVDDHSMLTSQLSALQGAQPFEQWHNAKNEGQQGMRNGEEHAGNEQHAGNKLWNLSGAQFDRAFIDHEAKTNEQSVKAWQQEANSNQNNDVTAFAKLGLPVQQEHLALAQAIQTQLDNGQNKQASR</sequence>
<evidence type="ECO:0000313" key="4">
    <source>
        <dbReference type="Proteomes" id="UP000239724"/>
    </source>
</evidence>
<dbReference type="PANTHER" id="PTHR38593:SF1">
    <property type="entry name" value="BLR2558 PROTEIN"/>
    <property type="match status" value="1"/>
</dbReference>
<dbReference type="Gene3D" id="1.20.1260.10">
    <property type="match status" value="1"/>
</dbReference>
<dbReference type="EMBL" id="NHRY01000152">
    <property type="protein sequence ID" value="PPQ33188.1"/>
    <property type="molecule type" value="Genomic_DNA"/>
</dbReference>
<feature type="domain" description="DUF4142" evidence="2">
    <location>
        <begin position="33"/>
        <end position="182"/>
    </location>
</feature>
<dbReference type="Pfam" id="PF13628">
    <property type="entry name" value="DUF4142"/>
    <property type="match status" value="1"/>
</dbReference>
<evidence type="ECO:0000259" key="2">
    <source>
        <dbReference type="Pfam" id="PF13628"/>
    </source>
</evidence>
<name>A0A2S6NEY9_RHOGL</name>
<keyword evidence="4" id="KW-1185">Reference proteome</keyword>
<protein>
    <recommendedName>
        <fullName evidence="2">DUF4142 domain-containing protein</fullName>
    </recommendedName>
</protein>
<keyword evidence="1" id="KW-0732">Signal</keyword>
<dbReference type="PANTHER" id="PTHR38593">
    <property type="entry name" value="BLR2558 PROTEIN"/>
    <property type="match status" value="1"/>
</dbReference>
<accession>A0A2S6NEY9</accession>